<reference evidence="1 2" key="1">
    <citation type="journal article" date="2021" name="bioRxiv">
        <title>Chromosome-scale and haplotype-resolved genome assembly of a tetraploid potato cultivar.</title>
        <authorList>
            <person name="Sun H."/>
            <person name="Jiao W.-B."/>
            <person name="Krause K."/>
            <person name="Campoy J.A."/>
            <person name="Goel M."/>
            <person name="Folz-Donahue K."/>
            <person name="Kukat C."/>
            <person name="Huettel B."/>
            <person name="Schneeberger K."/>
        </authorList>
    </citation>
    <scope>NUCLEOTIDE SEQUENCE [LARGE SCALE GENOMIC DNA]</scope>
    <source>
        <strain evidence="1">SolTubOtavaFocal</strain>
        <tissue evidence="1">Leaves</tissue>
    </source>
</reference>
<proteinExistence type="predicted"/>
<dbReference type="Proteomes" id="UP000826656">
    <property type="component" value="Unassembled WGS sequence"/>
</dbReference>
<gene>
    <name evidence="1" type="ORF">KY290_018407</name>
</gene>
<comment type="caution">
    <text evidence="1">The sequence shown here is derived from an EMBL/GenBank/DDBJ whole genome shotgun (WGS) entry which is preliminary data.</text>
</comment>
<sequence length="98" mass="11197">MMVRITDGPLIPTVKNNEGNDVSKPKEKYGEADYKMLGKNAKANAYLYVDLDLMSLIASHVVPPRNKYGILYRMFMKVQLKFENLELLGYAPNMKPSR</sequence>
<protein>
    <submittedName>
        <fullName evidence="1">Uncharacterized protein</fullName>
    </submittedName>
</protein>
<organism evidence="1 2">
    <name type="scientific">Solanum tuberosum</name>
    <name type="common">Potato</name>
    <dbReference type="NCBI Taxonomy" id="4113"/>
    <lineage>
        <taxon>Eukaryota</taxon>
        <taxon>Viridiplantae</taxon>
        <taxon>Streptophyta</taxon>
        <taxon>Embryophyta</taxon>
        <taxon>Tracheophyta</taxon>
        <taxon>Spermatophyta</taxon>
        <taxon>Magnoliopsida</taxon>
        <taxon>eudicotyledons</taxon>
        <taxon>Gunneridae</taxon>
        <taxon>Pentapetalae</taxon>
        <taxon>asterids</taxon>
        <taxon>lamiids</taxon>
        <taxon>Solanales</taxon>
        <taxon>Solanaceae</taxon>
        <taxon>Solanoideae</taxon>
        <taxon>Solaneae</taxon>
        <taxon>Solanum</taxon>
    </lineage>
</organism>
<evidence type="ECO:0000313" key="1">
    <source>
        <dbReference type="EMBL" id="KAH0762334.1"/>
    </source>
</evidence>
<evidence type="ECO:0000313" key="2">
    <source>
        <dbReference type="Proteomes" id="UP000826656"/>
    </source>
</evidence>
<accession>A0ABQ7VE76</accession>
<name>A0ABQ7VE76_SOLTU</name>
<dbReference type="EMBL" id="JAIVGD010000013">
    <property type="protein sequence ID" value="KAH0762334.1"/>
    <property type="molecule type" value="Genomic_DNA"/>
</dbReference>
<keyword evidence="2" id="KW-1185">Reference proteome</keyword>